<dbReference type="EMBL" id="BT061237">
    <property type="protein sequence ID" value="ACN25934.1"/>
    <property type="molecule type" value="mRNA"/>
</dbReference>
<keyword evidence="2" id="KW-0472">Membrane</keyword>
<evidence type="ECO:0000313" key="3">
    <source>
        <dbReference type="EMBL" id="ACN25934.1"/>
    </source>
</evidence>
<accession>C0HFY1</accession>
<feature type="transmembrane region" description="Helical" evidence="2">
    <location>
        <begin position="94"/>
        <end position="110"/>
    </location>
</feature>
<keyword evidence="2" id="KW-0812">Transmembrane</keyword>
<dbReference type="AlphaFoldDB" id="C0HFY1"/>
<dbReference type="RefSeq" id="NP_001167742.1">
    <property type="nucleotide sequence ID" value="NM_001174271.1"/>
</dbReference>
<evidence type="ECO:0000256" key="1">
    <source>
        <dbReference type="SAM" id="MobiDB-lite"/>
    </source>
</evidence>
<protein>
    <submittedName>
        <fullName evidence="3">Uncharacterized protein</fullName>
    </submittedName>
</protein>
<organism evidence="3">
    <name type="scientific">Zea mays</name>
    <name type="common">Maize</name>
    <dbReference type="NCBI Taxonomy" id="4577"/>
    <lineage>
        <taxon>Eukaryota</taxon>
        <taxon>Viridiplantae</taxon>
        <taxon>Streptophyta</taxon>
        <taxon>Embryophyta</taxon>
        <taxon>Tracheophyta</taxon>
        <taxon>Spermatophyta</taxon>
        <taxon>Magnoliopsida</taxon>
        <taxon>Liliopsida</taxon>
        <taxon>Poales</taxon>
        <taxon>Poaceae</taxon>
        <taxon>PACMAD clade</taxon>
        <taxon>Panicoideae</taxon>
        <taxon>Andropogonodae</taxon>
        <taxon>Andropogoneae</taxon>
        <taxon>Tripsacinae</taxon>
        <taxon>Zea</taxon>
    </lineage>
</organism>
<proteinExistence type="evidence at transcript level"/>
<name>C0HFY1_MAIZE</name>
<feature type="region of interest" description="Disordered" evidence="1">
    <location>
        <begin position="1"/>
        <end position="24"/>
    </location>
</feature>
<dbReference type="HOGENOM" id="CLU_2162107_0_0_1"/>
<dbReference type="KEGG" id="zma:100381430"/>
<reference evidence="3" key="1">
    <citation type="journal article" date="2009" name="PLoS Genet.">
        <title>Sequencing, mapping, and analysis of 27,455 maize full-length cDNAs.</title>
        <authorList>
            <person name="Soderlund C."/>
            <person name="Descour A."/>
            <person name="Kudrna D."/>
            <person name="Bomhoff M."/>
            <person name="Boyd L."/>
            <person name="Currie J."/>
            <person name="Angelova A."/>
            <person name="Collura K."/>
            <person name="Wissotski M."/>
            <person name="Ashley E."/>
            <person name="Morrow D."/>
            <person name="Fernandes J."/>
            <person name="Walbot V."/>
            <person name="Yu Y."/>
        </authorList>
    </citation>
    <scope>NUCLEOTIDE SEQUENCE</scope>
    <source>
        <strain evidence="3">B73</strain>
    </source>
</reference>
<dbReference type="GeneID" id="100381430"/>
<evidence type="ECO:0000256" key="2">
    <source>
        <dbReference type="SAM" id="Phobius"/>
    </source>
</evidence>
<feature type="transmembrane region" description="Helical" evidence="2">
    <location>
        <begin position="68"/>
        <end position="87"/>
    </location>
</feature>
<sequence length="111" mass="13425">MDPTSWSSSYRSSSPSDLGPDGPSLLHRRQTRLEGTKRKQCQRADDDADLLRLNFPHYINFFASYHQHFIPCVFIFRSGFLYIFHLYHTTTIKYHFLYLIFIYYQFFIYYS</sequence>
<keyword evidence="2" id="KW-1133">Transmembrane helix</keyword>